<sequence>MMSTNQPDNLLYQLPNKITLTSREGTITSSAMQECKDYSM</sequence>
<keyword evidence="2" id="KW-1185">Reference proteome</keyword>
<dbReference type="VEuPathDB" id="MicrosporidiaDB:THOM_3254"/>
<evidence type="ECO:0000313" key="2">
    <source>
        <dbReference type="Proteomes" id="UP000011185"/>
    </source>
</evidence>
<dbReference type="HOGENOM" id="CLU_3299689_0_0_1"/>
<gene>
    <name evidence="1" type="ORF">THOM_3254</name>
</gene>
<reference evidence="1 2" key="1">
    <citation type="journal article" date="2012" name="PLoS Pathog.">
        <title>The genome of the obligate intracellular parasite Trachipleistophora hominis: new insights into microsporidian genome dynamics and reductive evolution.</title>
        <authorList>
            <person name="Heinz E."/>
            <person name="Williams T.A."/>
            <person name="Nakjang S."/>
            <person name="Noel C.J."/>
            <person name="Swan D.C."/>
            <person name="Goldberg A.V."/>
            <person name="Harris S.R."/>
            <person name="Weinmaier T."/>
            <person name="Markert S."/>
            <person name="Becher D."/>
            <person name="Bernhardt J."/>
            <person name="Dagan T."/>
            <person name="Hacker C."/>
            <person name="Lucocq J.M."/>
            <person name="Schweder T."/>
            <person name="Rattei T."/>
            <person name="Hall N."/>
            <person name="Hirt R.P."/>
            <person name="Embley T.M."/>
        </authorList>
    </citation>
    <scope>NUCLEOTIDE SEQUENCE [LARGE SCALE GENOMIC DNA]</scope>
</reference>
<dbReference type="Proteomes" id="UP000011185">
    <property type="component" value="Unassembled WGS sequence"/>
</dbReference>
<dbReference type="AlphaFoldDB" id="L7JR15"/>
<dbReference type="EMBL" id="JH994100">
    <property type="protein sequence ID" value="ELQ73879.1"/>
    <property type="molecule type" value="Genomic_DNA"/>
</dbReference>
<protein>
    <submittedName>
        <fullName evidence="1">Uncharacterized protein</fullName>
    </submittedName>
</protein>
<proteinExistence type="predicted"/>
<organism evidence="1 2">
    <name type="scientific">Trachipleistophora hominis</name>
    <name type="common">Microsporidian parasite</name>
    <dbReference type="NCBI Taxonomy" id="72359"/>
    <lineage>
        <taxon>Eukaryota</taxon>
        <taxon>Fungi</taxon>
        <taxon>Fungi incertae sedis</taxon>
        <taxon>Microsporidia</taxon>
        <taxon>Pleistophoridae</taxon>
        <taxon>Trachipleistophora</taxon>
    </lineage>
</organism>
<name>L7JR15_TRAHO</name>
<dbReference type="InParanoid" id="L7JR15"/>
<evidence type="ECO:0000313" key="1">
    <source>
        <dbReference type="EMBL" id="ELQ73879.1"/>
    </source>
</evidence>
<accession>L7JR15</accession>